<sequence length="105" mass="10775">MNAIRWIVAVLIVIAVCIAFWPFGLAILAPALIAGGIVARRQSRDPRLQALGTGAIAAGITSGMLVILLLGLIGFGLLKFSSGAATPGETIDTSTPVLVPVNPEK</sequence>
<keyword evidence="1" id="KW-1133">Transmembrane helix</keyword>
<dbReference type="RefSeq" id="WP_008479726.1">
    <property type="nucleotide sequence ID" value="NZ_CAGS01000382.1"/>
</dbReference>
<keyword evidence="1" id="KW-0812">Transmembrane</keyword>
<gene>
    <name evidence="2" type="ORF">NITHO_4420015</name>
</gene>
<dbReference type="Proteomes" id="UP000004221">
    <property type="component" value="Unassembled WGS sequence"/>
</dbReference>
<name>I4EK65_9BACT</name>
<keyword evidence="3" id="KW-1185">Reference proteome</keyword>
<feature type="transmembrane region" description="Helical" evidence="1">
    <location>
        <begin position="51"/>
        <end position="78"/>
    </location>
</feature>
<dbReference type="AlphaFoldDB" id="I4EK65"/>
<proteinExistence type="predicted"/>
<dbReference type="EMBL" id="CAGS01000382">
    <property type="protein sequence ID" value="CCF85077.1"/>
    <property type="molecule type" value="Genomic_DNA"/>
</dbReference>
<feature type="transmembrane region" description="Helical" evidence="1">
    <location>
        <begin position="6"/>
        <end position="39"/>
    </location>
</feature>
<evidence type="ECO:0000256" key="1">
    <source>
        <dbReference type="SAM" id="Phobius"/>
    </source>
</evidence>
<protein>
    <submittedName>
        <fullName evidence="2">Uncharacterized protein</fullName>
    </submittedName>
</protein>
<evidence type="ECO:0000313" key="2">
    <source>
        <dbReference type="EMBL" id="CCF85077.1"/>
    </source>
</evidence>
<accession>I4EK65</accession>
<reference evidence="2 3" key="1">
    <citation type="journal article" date="2012" name="ISME J.">
        <title>Nitrification expanded: discovery, physiology and genomics of a nitrite-oxidizing bacterium from the phylum Chloroflexi.</title>
        <authorList>
            <person name="Sorokin D.Y."/>
            <person name="Lucker S."/>
            <person name="Vejmelkova D."/>
            <person name="Kostrikina N.A."/>
            <person name="Kleerebezem R."/>
            <person name="Rijpstra W.I."/>
            <person name="Damste J.S."/>
            <person name="Le Paslier D."/>
            <person name="Muyzer G."/>
            <person name="Wagner M."/>
            <person name="van Loosdrecht M.C."/>
            <person name="Daims H."/>
        </authorList>
    </citation>
    <scope>NUCLEOTIDE SEQUENCE [LARGE SCALE GENOMIC DNA]</scope>
    <source>
        <strain evidence="3">none</strain>
    </source>
</reference>
<evidence type="ECO:0000313" key="3">
    <source>
        <dbReference type="Proteomes" id="UP000004221"/>
    </source>
</evidence>
<organism evidence="2 3">
    <name type="scientific">Nitrolancea hollandica Lb</name>
    <dbReference type="NCBI Taxonomy" id="1129897"/>
    <lineage>
        <taxon>Bacteria</taxon>
        <taxon>Pseudomonadati</taxon>
        <taxon>Thermomicrobiota</taxon>
        <taxon>Thermomicrobia</taxon>
        <taxon>Sphaerobacterales</taxon>
        <taxon>Sphaerobacterineae</taxon>
        <taxon>Sphaerobacteraceae</taxon>
        <taxon>Nitrolancea</taxon>
    </lineage>
</organism>
<comment type="caution">
    <text evidence="2">The sequence shown here is derived from an EMBL/GenBank/DDBJ whole genome shotgun (WGS) entry which is preliminary data.</text>
</comment>
<keyword evidence="1" id="KW-0472">Membrane</keyword>